<feature type="domain" description="Response regulatory" evidence="4">
    <location>
        <begin position="3"/>
        <end position="123"/>
    </location>
</feature>
<evidence type="ECO:0000256" key="2">
    <source>
        <dbReference type="ARBA" id="ARBA00024867"/>
    </source>
</evidence>
<evidence type="ECO:0000313" key="7">
    <source>
        <dbReference type="Proteomes" id="UP000095003"/>
    </source>
</evidence>
<evidence type="ECO:0000259" key="4">
    <source>
        <dbReference type="PROSITE" id="PS50110"/>
    </source>
</evidence>
<reference evidence="6 7" key="1">
    <citation type="submission" date="2016-07" db="EMBL/GenBank/DDBJ databases">
        <title>Characterization of isolates of Eisenbergiella tayi derived from blood cultures, using whole genome sequencing.</title>
        <authorList>
            <person name="Burdz T."/>
            <person name="Wiebe D."/>
            <person name="Huynh C."/>
            <person name="Bernard K."/>
        </authorList>
    </citation>
    <scope>NUCLEOTIDE SEQUENCE [LARGE SCALE GENOMIC DNA]</scope>
    <source>
        <strain evidence="6 7">NML 120489</strain>
    </source>
</reference>
<comment type="function">
    <text evidence="2">May play the central regulatory role in sporulation. It may be an element of the effector pathway responsible for the activation of sporulation genes in response to nutritional stress. Spo0A may act in concert with spo0H (a sigma factor) to control the expression of some genes that are critical to the sporulation process.</text>
</comment>
<evidence type="ECO:0000256" key="3">
    <source>
        <dbReference type="PROSITE-ProRule" id="PRU00169"/>
    </source>
</evidence>
<dbReference type="PANTHER" id="PTHR37299:SF1">
    <property type="entry name" value="STAGE 0 SPORULATION PROTEIN A HOMOLOG"/>
    <property type="match status" value="1"/>
</dbReference>
<dbReference type="PROSITE" id="PS50110">
    <property type="entry name" value="RESPONSE_REGULATORY"/>
    <property type="match status" value="1"/>
</dbReference>
<dbReference type="SMART" id="SM00448">
    <property type="entry name" value="REC"/>
    <property type="match status" value="1"/>
</dbReference>
<keyword evidence="3" id="KW-0597">Phosphoprotein</keyword>
<protein>
    <recommendedName>
        <fullName evidence="1">Stage 0 sporulation protein A homolog</fullName>
    </recommendedName>
</protein>
<dbReference type="Pfam" id="PF04397">
    <property type="entry name" value="LytTR"/>
    <property type="match status" value="1"/>
</dbReference>
<dbReference type="Gene3D" id="2.40.50.1020">
    <property type="entry name" value="LytTr DNA-binding domain"/>
    <property type="match status" value="1"/>
</dbReference>
<dbReference type="InterPro" id="IPR001789">
    <property type="entry name" value="Sig_transdc_resp-reg_receiver"/>
</dbReference>
<dbReference type="PROSITE" id="PS50930">
    <property type="entry name" value="HTH_LYTTR"/>
    <property type="match status" value="1"/>
</dbReference>
<dbReference type="Pfam" id="PF00072">
    <property type="entry name" value="Response_reg"/>
    <property type="match status" value="1"/>
</dbReference>
<dbReference type="Proteomes" id="UP000095003">
    <property type="component" value="Unassembled WGS sequence"/>
</dbReference>
<dbReference type="InterPro" id="IPR007492">
    <property type="entry name" value="LytTR_DNA-bd_dom"/>
</dbReference>
<dbReference type="RefSeq" id="WP_069157027.1">
    <property type="nucleotide sequence ID" value="NZ_DBFYTC010000210.1"/>
</dbReference>
<dbReference type="PANTHER" id="PTHR37299">
    <property type="entry name" value="TRANSCRIPTIONAL REGULATOR-RELATED"/>
    <property type="match status" value="1"/>
</dbReference>
<feature type="modified residue" description="4-aspartylphosphate" evidence="3">
    <location>
        <position position="60"/>
    </location>
</feature>
<evidence type="ECO:0000259" key="5">
    <source>
        <dbReference type="PROSITE" id="PS50930"/>
    </source>
</evidence>
<accession>A0A1E3AT71</accession>
<dbReference type="GeneID" id="93303854"/>
<evidence type="ECO:0000313" key="6">
    <source>
        <dbReference type="EMBL" id="ODM11844.1"/>
    </source>
</evidence>
<proteinExistence type="predicted"/>
<dbReference type="Gene3D" id="3.40.50.2300">
    <property type="match status" value="1"/>
</dbReference>
<dbReference type="AlphaFoldDB" id="A0A1E3AT71"/>
<organism evidence="6 7">
    <name type="scientific">Eisenbergiella tayi</name>
    <dbReference type="NCBI Taxonomy" id="1432052"/>
    <lineage>
        <taxon>Bacteria</taxon>
        <taxon>Bacillati</taxon>
        <taxon>Bacillota</taxon>
        <taxon>Clostridia</taxon>
        <taxon>Lachnospirales</taxon>
        <taxon>Lachnospiraceae</taxon>
        <taxon>Eisenbergiella</taxon>
    </lineage>
</organism>
<dbReference type="EMBL" id="MCGI01000002">
    <property type="protein sequence ID" value="ODM11844.1"/>
    <property type="molecule type" value="Genomic_DNA"/>
</dbReference>
<dbReference type="GO" id="GO:0003677">
    <property type="term" value="F:DNA binding"/>
    <property type="evidence" value="ECO:0007669"/>
    <property type="project" value="InterPro"/>
</dbReference>
<feature type="domain" description="HTH LytTR-type" evidence="5">
    <location>
        <begin position="134"/>
        <end position="238"/>
    </location>
</feature>
<dbReference type="SMART" id="SM00850">
    <property type="entry name" value="LytTR"/>
    <property type="match status" value="1"/>
</dbReference>
<dbReference type="InterPro" id="IPR046947">
    <property type="entry name" value="LytR-like"/>
</dbReference>
<evidence type="ECO:0000256" key="1">
    <source>
        <dbReference type="ARBA" id="ARBA00018672"/>
    </source>
</evidence>
<gene>
    <name evidence="6" type="primary">yehT_2</name>
    <name evidence="6" type="ORF">BEH84_02459</name>
</gene>
<dbReference type="GO" id="GO:0000156">
    <property type="term" value="F:phosphorelay response regulator activity"/>
    <property type="evidence" value="ECO:0007669"/>
    <property type="project" value="InterPro"/>
</dbReference>
<sequence>MPFITICDDSLQDLMYMEKMLYHYRERNPDSLFAVNKYSDPGKLYARIEEGEYADIYILDILMPDKSGIELGNLIRAQKRKSIIMYTTTSVDYALEAYQVLACRYLVKPLEEAVFQEAVQYALMQAELNREPVFRIKTAEGVLTFAYSGILYVECRQRSLYLYAKDGTCIHSIVLRRPFEKAVEELLDSWTFVQIHKSYVVNMEYISRYKQDSVTMENGQILPVSRNKAPWVKRKYLGFMTDKYR</sequence>
<comment type="caution">
    <text evidence="6">The sequence shown here is derived from an EMBL/GenBank/DDBJ whole genome shotgun (WGS) entry which is preliminary data.</text>
</comment>
<name>A0A1E3AT71_9FIRM</name>
<dbReference type="InterPro" id="IPR011006">
    <property type="entry name" value="CheY-like_superfamily"/>
</dbReference>
<dbReference type="SUPFAM" id="SSF52172">
    <property type="entry name" value="CheY-like"/>
    <property type="match status" value="1"/>
</dbReference>